<dbReference type="InterPro" id="IPR001638">
    <property type="entry name" value="Solute-binding_3/MltF_N"/>
</dbReference>
<dbReference type="FunFam" id="3.30.70.270:FF:000001">
    <property type="entry name" value="Diguanylate cyclase domain protein"/>
    <property type="match status" value="1"/>
</dbReference>
<dbReference type="InterPro" id="IPR000700">
    <property type="entry name" value="PAS-assoc_C"/>
</dbReference>
<dbReference type="SMART" id="SM00091">
    <property type="entry name" value="PAS"/>
    <property type="match status" value="1"/>
</dbReference>
<gene>
    <name evidence="7" type="ORF">GPA21_10325</name>
</gene>
<dbReference type="PROSITE" id="PS50887">
    <property type="entry name" value="GGDEF"/>
    <property type="match status" value="1"/>
</dbReference>
<organism evidence="7 8">
    <name type="scientific">Azoarcus taiwanensis</name>
    <dbReference type="NCBI Taxonomy" id="666964"/>
    <lineage>
        <taxon>Bacteria</taxon>
        <taxon>Pseudomonadati</taxon>
        <taxon>Pseudomonadota</taxon>
        <taxon>Betaproteobacteria</taxon>
        <taxon>Rhodocyclales</taxon>
        <taxon>Zoogloeaceae</taxon>
        <taxon>Azoarcus</taxon>
    </lineage>
</organism>
<accession>A0A972J8D0</accession>
<dbReference type="NCBIfam" id="TIGR00254">
    <property type="entry name" value="GGDEF"/>
    <property type="match status" value="1"/>
</dbReference>
<dbReference type="PROSITE" id="PS50883">
    <property type="entry name" value="EAL"/>
    <property type="match status" value="1"/>
</dbReference>
<keyword evidence="2" id="KW-0472">Membrane</keyword>
<dbReference type="CDD" id="cd01948">
    <property type="entry name" value="EAL"/>
    <property type="match status" value="1"/>
</dbReference>
<dbReference type="SMART" id="SM00267">
    <property type="entry name" value="GGDEF"/>
    <property type="match status" value="1"/>
</dbReference>
<dbReference type="Gene3D" id="3.30.450.20">
    <property type="entry name" value="PAS domain"/>
    <property type="match status" value="1"/>
</dbReference>
<feature type="transmembrane region" description="Helical" evidence="2">
    <location>
        <begin position="275"/>
        <end position="293"/>
    </location>
</feature>
<dbReference type="SUPFAM" id="SSF53850">
    <property type="entry name" value="Periplasmic binding protein-like II"/>
    <property type="match status" value="1"/>
</dbReference>
<evidence type="ECO:0000259" key="5">
    <source>
        <dbReference type="PROSITE" id="PS50883"/>
    </source>
</evidence>
<dbReference type="InterPro" id="IPR043128">
    <property type="entry name" value="Rev_trsase/Diguanyl_cyclase"/>
</dbReference>
<feature type="domain" description="EAL" evidence="5">
    <location>
        <begin position="621"/>
        <end position="875"/>
    </location>
</feature>
<dbReference type="InterPro" id="IPR052155">
    <property type="entry name" value="Biofilm_reg_signaling"/>
</dbReference>
<dbReference type="NCBIfam" id="TIGR00229">
    <property type="entry name" value="sensory_box"/>
    <property type="match status" value="1"/>
</dbReference>
<dbReference type="EMBL" id="WTVM01000053">
    <property type="protein sequence ID" value="NMG03369.1"/>
    <property type="molecule type" value="Genomic_DNA"/>
</dbReference>
<dbReference type="RefSeq" id="WP_168988121.1">
    <property type="nucleotide sequence ID" value="NZ_CAWPHM010000279.1"/>
</dbReference>
<evidence type="ECO:0000256" key="1">
    <source>
        <dbReference type="ARBA" id="ARBA00051114"/>
    </source>
</evidence>
<dbReference type="CDD" id="cd01949">
    <property type="entry name" value="GGDEF"/>
    <property type="match status" value="1"/>
</dbReference>
<dbReference type="InterPro" id="IPR001633">
    <property type="entry name" value="EAL_dom"/>
</dbReference>
<dbReference type="Gene3D" id="3.30.70.270">
    <property type="match status" value="1"/>
</dbReference>
<dbReference type="AlphaFoldDB" id="A0A972J8D0"/>
<evidence type="ECO:0000259" key="4">
    <source>
        <dbReference type="PROSITE" id="PS50113"/>
    </source>
</evidence>
<dbReference type="Gene3D" id="3.20.20.450">
    <property type="entry name" value="EAL domain"/>
    <property type="match status" value="1"/>
</dbReference>
<dbReference type="InterPro" id="IPR000014">
    <property type="entry name" value="PAS"/>
</dbReference>
<protein>
    <submittedName>
        <fullName evidence="7">EAL domain-containing protein</fullName>
    </submittedName>
</protein>
<dbReference type="Pfam" id="PF13426">
    <property type="entry name" value="PAS_9"/>
    <property type="match status" value="1"/>
</dbReference>
<feature type="domain" description="PAS" evidence="3">
    <location>
        <begin position="314"/>
        <end position="385"/>
    </location>
</feature>
<feature type="domain" description="PAC" evidence="4">
    <location>
        <begin position="396"/>
        <end position="448"/>
    </location>
</feature>
<dbReference type="SUPFAM" id="SSF55073">
    <property type="entry name" value="Nucleotide cyclase"/>
    <property type="match status" value="1"/>
</dbReference>
<dbReference type="Gene3D" id="3.40.190.10">
    <property type="entry name" value="Periplasmic binding protein-like II"/>
    <property type="match status" value="2"/>
</dbReference>
<dbReference type="SMART" id="SM00052">
    <property type="entry name" value="EAL"/>
    <property type="match status" value="1"/>
</dbReference>
<dbReference type="Pfam" id="PF00990">
    <property type="entry name" value="GGDEF"/>
    <property type="match status" value="1"/>
</dbReference>
<dbReference type="CDD" id="cd00130">
    <property type="entry name" value="PAS"/>
    <property type="match status" value="1"/>
</dbReference>
<evidence type="ECO:0000259" key="6">
    <source>
        <dbReference type="PROSITE" id="PS50887"/>
    </source>
</evidence>
<evidence type="ECO:0000313" key="8">
    <source>
        <dbReference type="Proteomes" id="UP000599523"/>
    </source>
</evidence>
<dbReference type="InterPro" id="IPR000160">
    <property type="entry name" value="GGDEF_dom"/>
</dbReference>
<dbReference type="GO" id="GO:0071111">
    <property type="term" value="F:cyclic-guanylate-specific phosphodiesterase activity"/>
    <property type="evidence" value="ECO:0007669"/>
    <property type="project" value="UniProtKB-EC"/>
</dbReference>
<comment type="catalytic activity">
    <reaction evidence="1">
        <text>3',3'-c-di-GMP + H2O = 5'-phosphoguanylyl(3'-&gt;5')guanosine + H(+)</text>
        <dbReference type="Rhea" id="RHEA:24902"/>
        <dbReference type="ChEBI" id="CHEBI:15377"/>
        <dbReference type="ChEBI" id="CHEBI:15378"/>
        <dbReference type="ChEBI" id="CHEBI:58754"/>
        <dbReference type="ChEBI" id="CHEBI:58805"/>
        <dbReference type="EC" id="3.1.4.52"/>
    </reaction>
    <physiologicalReaction direction="left-to-right" evidence="1">
        <dbReference type="Rhea" id="RHEA:24903"/>
    </physiologicalReaction>
</comment>
<keyword evidence="2" id="KW-1133">Transmembrane helix</keyword>
<comment type="caution">
    <text evidence="7">The sequence shown here is derived from an EMBL/GenBank/DDBJ whole genome shotgun (WGS) entry which is preliminary data.</text>
</comment>
<dbReference type="SUPFAM" id="SSF141868">
    <property type="entry name" value="EAL domain-like"/>
    <property type="match status" value="1"/>
</dbReference>
<evidence type="ECO:0000256" key="2">
    <source>
        <dbReference type="SAM" id="Phobius"/>
    </source>
</evidence>
<keyword evidence="8" id="KW-1185">Reference proteome</keyword>
<dbReference type="SMART" id="SM00062">
    <property type="entry name" value="PBPb"/>
    <property type="match status" value="1"/>
</dbReference>
<proteinExistence type="predicted"/>
<name>A0A972J8D0_9RHOO</name>
<dbReference type="GO" id="GO:0071732">
    <property type="term" value="P:cellular response to nitric oxide"/>
    <property type="evidence" value="ECO:0007669"/>
    <property type="project" value="UniProtKB-ARBA"/>
</dbReference>
<keyword evidence="2" id="KW-0812">Transmembrane</keyword>
<dbReference type="PROSITE" id="PS50113">
    <property type="entry name" value="PAC"/>
    <property type="match status" value="1"/>
</dbReference>
<sequence length="880" mass="97902">MFQRFIISHGLRAAATQVVAVLFGALLLVAGLSSAASAREVVVGLYENEPKIFTGSDGRAAGIFPEILREIAAREGWQLRYERCEWSVCLGLLDAGEIDLMPDVAFSSERLERFSFHDVVALHSWSQVFKPTDSGIESILDLDGKRIAMLAGSVQEVALRAMLAGFDVEFELVPADSFDETFALVARGDADAAVANHLFGVRRAPQYALVTAPVVFQPSGLFFATTRGRNLDLLAGIDRQLQPLKADQSSQYFRILERWAAPAPEFVVPTMLRKLMFTLLAIGVVLGVVVIVLRSQVRARTRERERLAIEVMESEQRYRDLAESIYDVIWTLDPETLRFTYVSPSVERLRGYTPEEVMNMPLEATLAPGQLGRVQEVIARSMAEYIAGERSTSDAVMLEVEQPRRDGSMVWTEVVGNIARNPITGRLEVRGVTRDITERRSNEARIQQLAHYDQLTGLPNRVLLRDRFAQLQALAQRHGQQFALLFLDLDHFKNINDTLGHDAGDQLLVVIARRLETALRAGDTVCRLGGDEYIMLLGECDADGAAAVVRKLIELVSEPCTVGAHELVTTPSIGIAMYPDDGEDLETLLRKADVAMYRVKHENRGDFRFYTSEMQAHTERALLLASALRHAVAGGQLHLHYQPQFDVSTRQVTGAEALVRWSHPSLGVLSPAEFIPVAESTGLINELGAWVLREAARELRRWQDEGVAPPMLAVNLSAVQFRRPDLPECIRRELDEAGIQPERLELELTEAVAMDDPEKALHMMRQLAASGVRIAIDDFGTGYSSLSYLKRFTAHRLKIDQSFVRDIGEDEDDRAIVRAIIRLAQSLGMHTVAEGVETEEQLAFLKAEGCDEAQGYLLARPMPADDMRAFLAANRALIVR</sequence>
<reference evidence="7" key="1">
    <citation type="submission" date="2019-12" db="EMBL/GenBank/DDBJ databases">
        <title>Comparative genomics gives insights into the taxonomy of the Azoarcus-Aromatoleum group and reveals separate origins of nif in the plant-associated Azoarcus and non-plant-associated Aromatoleum sub-groups.</title>
        <authorList>
            <person name="Lafos M."/>
            <person name="Maluk M."/>
            <person name="Batista M."/>
            <person name="Junghare M."/>
            <person name="Carmona M."/>
            <person name="Faoro H."/>
            <person name="Cruz L.M."/>
            <person name="Battistoni F."/>
            <person name="De Souza E."/>
            <person name="Pedrosa F."/>
            <person name="Chen W.-M."/>
            <person name="Poole P.S."/>
            <person name="Dixon R.A."/>
            <person name="James E.K."/>
        </authorList>
    </citation>
    <scope>NUCLEOTIDE SEQUENCE</scope>
    <source>
        <strain evidence="7">NSC3</strain>
    </source>
</reference>
<dbReference type="PROSITE" id="PS50112">
    <property type="entry name" value="PAS"/>
    <property type="match status" value="1"/>
</dbReference>
<evidence type="ECO:0000259" key="3">
    <source>
        <dbReference type="PROSITE" id="PS50112"/>
    </source>
</evidence>
<feature type="domain" description="GGDEF" evidence="6">
    <location>
        <begin position="480"/>
        <end position="612"/>
    </location>
</feature>
<dbReference type="InterPro" id="IPR035965">
    <property type="entry name" value="PAS-like_dom_sf"/>
</dbReference>
<dbReference type="Pfam" id="PF00563">
    <property type="entry name" value="EAL"/>
    <property type="match status" value="1"/>
</dbReference>
<dbReference type="InterPro" id="IPR029787">
    <property type="entry name" value="Nucleotide_cyclase"/>
</dbReference>
<evidence type="ECO:0000313" key="7">
    <source>
        <dbReference type="EMBL" id="NMG03369.1"/>
    </source>
</evidence>
<dbReference type="InterPro" id="IPR035919">
    <property type="entry name" value="EAL_sf"/>
</dbReference>
<dbReference type="FunFam" id="3.20.20.450:FF:000001">
    <property type="entry name" value="Cyclic di-GMP phosphodiesterase yahA"/>
    <property type="match status" value="1"/>
</dbReference>
<dbReference type="SUPFAM" id="SSF55785">
    <property type="entry name" value="PYP-like sensor domain (PAS domain)"/>
    <property type="match status" value="1"/>
</dbReference>
<dbReference type="PANTHER" id="PTHR44757:SF2">
    <property type="entry name" value="BIOFILM ARCHITECTURE MAINTENANCE PROTEIN MBAA"/>
    <property type="match status" value="1"/>
</dbReference>
<dbReference type="Pfam" id="PF00497">
    <property type="entry name" value="SBP_bac_3"/>
    <property type="match status" value="1"/>
</dbReference>
<dbReference type="Proteomes" id="UP000599523">
    <property type="component" value="Unassembled WGS sequence"/>
</dbReference>
<dbReference type="PANTHER" id="PTHR44757">
    <property type="entry name" value="DIGUANYLATE CYCLASE DGCP"/>
    <property type="match status" value="1"/>
</dbReference>